<evidence type="ECO:0000313" key="4">
    <source>
        <dbReference type="EMBL" id="WBO22684.1"/>
    </source>
</evidence>
<feature type="short sequence motif" description="Histidine triad motif" evidence="1">
    <location>
        <begin position="138"/>
        <end position="142"/>
    </location>
</feature>
<accession>A0ABY7NMG0</accession>
<dbReference type="InterPro" id="IPR036265">
    <property type="entry name" value="HIT-like_sf"/>
</dbReference>
<evidence type="ECO:0000259" key="3">
    <source>
        <dbReference type="PROSITE" id="PS51084"/>
    </source>
</evidence>
<dbReference type="InterPro" id="IPR011146">
    <property type="entry name" value="HIT-like"/>
</dbReference>
<dbReference type="PROSITE" id="PS51084">
    <property type="entry name" value="HIT_2"/>
    <property type="match status" value="1"/>
</dbReference>
<dbReference type="Gene3D" id="3.30.428.10">
    <property type="entry name" value="HIT-like"/>
    <property type="match status" value="1"/>
</dbReference>
<evidence type="ECO:0000313" key="5">
    <source>
        <dbReference type="Proteomes" id="UP001210865"/>
    </source>
</evidence>
<evidence type="ECO:0000256" key="2">
    <source>
        <dbReference type="SAM" id="SignalP"/>
    </source>
</evidence>
<dbReference type="EMBL" id="CP115174">
    <property type="protein sequence ID" value="WBO22684.1"/>
    <property type="molecule type" value="Genomic_DNA"/>
</dbReference>
<dbReference type="PROSITE" id="PS00892">
    <property type="entry name" value="HIT_1"/>
    <property type="match status" value="1"/>
</dbReference>
<dbReference type="CDD" id="cd01277">
    <property type="entry name" value="HINT_subgroup"/>
    <property type="match status" value="1"/>
</dbReference>
<dbReference type="Pfam" id="PF01230">
    <property type="entry name" value="HIT"/>
    <property type="match status" value="1"/>
</dbReference>
<proteinExistence type="predicted"/>
<dbReference type="SUPFAM" id="SSF54197">
    <property type="entry name" value="HIT-like"/>
    <property type="match status" value="1"/>
</dbReference>
<protein>
    <submittedName>
        <fullName evidence="4">HIT family protein</fullName>
    </submittedName>
</protein>
<name>A0ABY7NMG0_9SPHN</name>
<reference evidence="4 5" key="1">
    <citation type="submission" date="2022-12" db="EMBL/GenBank/DDBJ databases">
        <title>Sphingomonas abieness sp. nov., an endophytic bacterium isolated from Abies koreana.</title>
        <authorList>
            <person name="Jiang L."/>
            <person name="Lee J."/>
        </authorList>
    </citation>
    <scope>NUCLEOTIDE SEQUENCE [LARGE SCALE GENOMIC DNA]</scope>
    <source>
        <strain evidence="5">PAMB 00755</strain>
    </source>
</reference>
<keyword evidence="5" id="KW-1185">Reference proteome</keyword>
<gene>
    <name evidence="4" type="ORF">PBT88_00575</name>
</gene>
<organism evidence="4 5">
    <name type="scientific">Sphingomonas abietis</name>
    <dbReference type="NCBI Taxonomy" id="3012344"/>
    <lineage>
        <taxon>Bacteria</taxon>
        <taxon>Pseudomonadati</taxon>
        <taxon>Pseudomonadota</taxon>
        <taxon>Alphaproteobacteria</taxon>
        <taxon>Sphingomonadales</taxon>
        <taxon>Sphingomonadaceae</taxon>
        <taxon>Sphingomonas</taxon>
    </lineage>
</organism>
<dbReference type="PANTHER" id="PTHR46648">
    <property type="entry name" value="HIT FAMILY PROTEIN 1"/>
    <property type="match status" value="1"/>
</dbReference>
<keyword evidence="2" id="KW-0732">Signal</keyword>
<evidence type="ECO:0000256" key="1">
    <source>
        <dbReference type="PROSITE-ProRule" id="PRU00464"/>
    </source>
</evidence>
<feature type="chain" id="PRO_5045819099" evidence="2">
    <location>
        <begin position="24"/>
        <end position="179"/>
    </location>
</feature>
<dbReference type="PRINTS" id="PR00332">
    <property type="entry name" value="HISTRIAD"/>
</dbReference>
<dbReference type="PANTHER" id="PTHR46648:SF1">
    <property type="entry name" value="ADENOSINE 5'-MONOPHOSPHORAMIDASE HNT1"/>
    <property type="match status" value="1"/>
</dbReference>
<dbReference type="RefSeq" id="WP_270077326.1">
    <property type="nucleotide sequence ID" value="NZ_CP115174.1"/>
</dbReference>
<feature type="domain" description="HIT" evidence="3">
    <location>
        <begin position="46"/>
        <end position="157"/>
    </location>
</feature>
<dbReference type="Proteomes" id="UP001210865">
    <property type="component" value="Chromosome"/>
</dbReference>
<sequence length="179" mass="19098">MSRAAVALLALLALGPALGPAMAEVAPGTTPGSATGLFGGYDDHNAFARILRGELPATKVYEDRQAFAFMNIHPLSTGDLLVIPKRPYRNMMDIPPAVLAHLIQVTQRLARAQARALHPDGIFIRQNSGEVAGQTVFHFHMHVTPQYAGVPLAKTSYGQAPADPKELAAVAAKIRAAMR</sequence>
<feature type="signal peptide" evidence="2">
    <location>
        <begin position="1"/>
        <end position="23"/>
    </location>
</feature>
<dbReference type="InterPro" id="IPR001310">
    <property type="entry name" value="Histidine_triad_HIT"/>
</dbReference>
<dbReference type="InterPro" id="IPR019808">
    <property type="entry name" value="Histidine_triad_CS"/>
</dbReference>
<dbReference type="InterPro" id="IPR039384">
    <property type="entry name" value="HINT"/>
</dbReference>